<protein>
    <submittedName>
        <fullName evidence="9">Multiple sugar transport system permease protein</fullName>
    </submittedName>
</protein>
<dbReference type="SUPFAM" id="SSF160964">
    <property type="entry name" value="MalF N-terminal region-like"/>
    <property type="match status" value="1"/>
</dbReference>
<dbReference type="Proteomes" id="UP000184386">
    <property type="component" value="Unassembled WGS sequence"/>
</dbReference>
<evidence type="ECO:0000256" key="1">
    <source>
        <dbReference type="ARBA" id="ARBA00004651"/>
    </source>
</evidence>
<sequence>MLTTRKRYLETGVKNWLTALPFVLPGLILVAVFVIYPMFFTIWISLSDYQIVQGNINFIGLRNYITIFTEASSRFWYAYRNNFLYAFVTTPCIIFGGMVFAYLINNLRKGKMLFKLGFYLPVITSWVIVSLVFTYMFNNSNRGLINYILVDFLGLRKEYVPWLLREWSGNAAIWIMGIWKNIGWSMLIYLAALQGIPSELYEAAGLDGAGSLKKFLHITMPSLRPTTYYVLINMIIGSFNVFIQVMMLTGGKPNGRTSVLQYLLYDRAFNQFAFGEASAIGLITAATILLLTVFLNRVFRLDTVEKGE</sequence>
<keyword evidence="3" id="KW-1003">Cell membrane</keyword>
<dbReference type="InterPro" id="IPR035906">
    <property type="entry name" value="MetI-like_sf"/>
</dbReference>
<feature type="transmembrane region" description="Helical" evidence="7">
    <location>
        <begin position="268"/>
        <end position="295"/>
    </location>
</feature>
<feature type="transmembrane region" description="Helical" evidence="7">
    <location>
        <begin position="171"/>
        <end position="192"/>
    </location>
</feature>
<evidence type="ECO:0000256" key="4">
    <source>
        <dbReference type="ARBA" id="ARBA00022692"/>
    </source>
</evidence>
<comment type="subcellular location">
    <subcellularLocation>
        <location evidence="1 7">Cell membrane</location>
        <topology evidence="1 7">Multi-pass membrane protein</topology>
    </subcellularLocation>
</comment>
<dbReference type="PANTHER" id="PTHR30193">
    <property type="entry name" value="ABC TRANSPORTER PERMEASE PROTEIN"/>
    <property type="match status" value="1"/>
</dbReference>
<evidence type="ECO:0000256" key="7">
    <source>
        <dbReference type="RuleBase" id="RU363032"/>
    </source>
</evidence>
<gene>
    <name evidence="9" type="ORF">SAMN02745136_04401</name>
</gene>
<dbReference type="EMBL" id="FRAC01000027">
    <property type="protein sequence ID" value="SHL22637.1"/>
    <property type="molecule type" value="Genomic_DNA"/>
</dbReference>
<comment type="similarity">
    <text evidence="7">Belongs to the binding-protein-dependent transport system permease family.</text>
</comment>
<keyword evidence="5 7" id="KW-1133">Transmembrane helix</keyword>
<dbReference type="STRING" id="1121322.SAMN02745136_04401"/>
<feature type="transmembrane region" description="Helical" evidence="7">
    <location>
        <begin position="228"/>
        <end position="248"/>
    </location>
</feature>
<evidence type="ECO:0000313" key="10">
    <source>
        <dbReference type="Proteomes" id="UP000184386"/>
    </source>
</evidence>
<dbReference type="InterPro" id="IPR051393">
    <property type="entry name" value="ABC_transporter_permease"/>
</dbReference>
<dbReference type="InterPro" id="IPR035277">
    <property type="entry name" value="MalF_N"/>
</dbReference>
<reference evidence="9 10" key="1">
    <citation type="submission" date="2016-11" db="EMBL/GenBank/DDBJ databases">
        <authorList>
            <person name="Jaros S."/>
            <person name="Januszkiewicz K."/>
            <person name="Wedrychowicz H."/>
        </authorList>
    </citation>
    <scope>NUCLEOTIDE SEQUENCE [LARGE SCALE GENOMIC DNA]</scope>
    <source>
        <strain evidence="9 10">DSM 15929</strain>
    </source>
</reference>
<accession>A0A1M6YWR2</accession>
<dbReference type="Gene3D" id="1.10.3720.10">
    <property type="entry name" value="MetI-like"/>
    <property type="match status" value="1"/>
</dbReference>
<evidence type="ECO:0000256" key="6">
    <source>
        <dbReference type="ARBA" id="ARBA00023136"/>
    </source>
</evidence>
<keyword evidence="10" id="KW-1185">Reference proteome</keyword>
<feature type="transmembrane region" description="Helical" evidence="7">
    <location>
        <begin position="20"/>
        <end position="44"/>
    </location>
</feature>
<keyword evidence="9" id="KW-0762">Sugar transport</keyword>
<dbReference type="CDD" id="cd06261">
    <property type="entry name" value="TM_PBP2"/>
    <property type="match status" value="1"/>
</dbReference>
<dbReference type="GO" id="GO:0055085">
    <property type="term" value="P:transmembrane transport"/>
    <property type="evidence" value="ECO:0007669"/>
    <property type="project" value="InterPro"/>
</dbReference>
<name>A0A1M6YWR2_9FIRM</name>
<dbReference type="RefSeq" id="WP_073279184.1">
    <property type="nucleotide sequence ID" value="NZ_FRAC01000027.1"/>
</dbReference>
<keyword evidence="4 7" id="KW-0812">Transmembrane</keyword>
<evidence type="ECO:0000313" key="9">
    <source>
        <dbReference type="EMBL" id="SHL22637.1"/>
    </source>
</evidence>
<evidence type="ECO:0000256" key="3">
    <source>
        <dbReference type="ARBA" id="ARBA00022475"/>
    </source>
</evidence>
<dbReference type="Gene3D" id="1.20.58.370">
    <property type="entry name" value="MalF N-terminal region-like"/>
    <property type="match status" value="1"/>
</dbReference>
<organism evidence="9 10">
    <name type="scientific">Anaerocolumna jejuensis DSM 15929</name>
    <dbReference type="NCBI Taxonomy" id="1121322"/>
    <lineage>
        <taxon>Bacteria</taxon>
        <taxon>Bacillati</taxon>
        <taxon>Bacillota</taxon>
        <taxon>Clostridia</taxon>
        <taxon>Lachnospirales</taxon>
        <taxon>Lachnospiraceae</taxon>
        <taxon>Anaerocolumna</taxon>
    </lineage>
</organism>
<feature type="transmembrane region" description="Helical" evidence="7">
    <location>
        <begin position="116"/>
        <end position="137"/>
    </location>
</feature>
<dbReference type="Pfam" id="PF00528">
    <property type="entry name" value="BPD_transp_1"/>
    <property type="match status" value="1"/>
</dbReference>
<dbReference type="GO" id="GO:0005886">
    <property type="term" value="C:plasma membrane"/>
    <property type="evidence" value="ECO:0007669"/>
    <property type="project" value="UniProtKB-SubCell"/>
</dbReference>
<proteinExistence type="inferred from homology"/>
<dbReference type="PANTHER" id="PTHR30193:SF37">
    <property type="entry name" value="INNER MEMBRANE ABC TRANSPORTER PERMEASE PROTEIN YCJO"/>
    <property type="match status" value="1"/>
</dbReference>
<keyword evidence="6 7" id="KW-0472">Membrane</keyword>
<dbReference type="OrthoDB" id="42615at2"/>
<dbReference type="InterPro" id="IPR000515">
    <property type="entry name" value="MetI-like"/>
</dbReference>
<evidence type="ECO:0000256" key="2">
    <source>
        <dbReference type="ARBA" id="ARBA00022448"/>
    </source>
</evidence>
<dbReference type="SUPFAM" id="SSF161098">
    <property type="entry name" value="MetI-like"/>
    <property type="match status" value="1"/>
</dbReference>
<evidence type="ECO:0000259" key="8">
    <source>
        <dbReference type="PROSITE" id="PS50928"/>
    </source>
</evidence>
<feature type="transmembrane region" description="Helical" evidence="7">
    <location>
        <begin position="83"/>
        <end position="104"/>
    </location>
</feature>
<evidence type="ECO:0000256" key="5">
    <source>
        <dbReference type="ARBA" id="ARBA00022989"/>
    </source>
</evidence>
<dbReference type="AlphaFoldDB" id="A0A1M6YWR2"/>
<keyword evidence="2 7" id="KW-0813">Transport</keyword>
<dbReference type="PROSITE" id="PS50928">
    <property type="entry name" value="ABC_TM1"/>
    <property type="match status" value="1"/>
</dbReference>
<feature type="domain" description="ABC transmembrane type-1" evidence="8">
    <location>
        <begin position="79"/>
        <end position="295"/>
    </location>
</feature>